<name>A0A0A8ZZQ9_ARUDO</name>
<sequence>MNKKHNHNMLLLRRWGAKTLYLFTRLCL</sequence>
<accession>A0A0A8ZZQ9</accession>
<organism evidence="1">
    <name type="scientific">Arundo donax</name>
    <name type="common">Giant reed</name>
    <name type="synonym">Donax arundinaceus</name>
    <dbReference type="NCBI Taxonomy" id="35708"/>
    <lineage>
        <taxon>Eukaryota</taxon>
        <taxon>Viridiplantae</taxon>
        <taxon>Streptophyta</taxon>
        <taxon>Embryophyta</taxon>
        <taxon>Tracheophyta</taxon>
        <taxon>Spermatophyta</taxon>
        <taxon>Magnoliopsida</taxon>
        <taxon>Liliopsida</taxon>
        <taxon>Poales</taxon>
        <taxon>Poaceae</taxon>
        <taxon>PACMAD clade</taxon>
        <taxon>Arundinoideae</taxon>
        <taxon>Arundineae</taxon>
        <taxon>Arundo</taxon>
    </lineage>
</organism>
<dbReference type="AlphaFoldDB" id="A0A0A8ZZQ9"/>
<dbReference type="EMBL" id="GBRH01255665">
    <property type="protein sequence ID" value="JAD42230.1"/>
    <property type="molecule type" value="Transcribed_RNA"/>
</dbReference>
<protein>
    <submittedName>
        <fullName evidence="1">Uncharacterized protein</fullName>
    </submittedName>
</protein>
<reference evidence="1" key="1">
    <citation type="submission" date="2014-09" db="EMBL/GenBank/DDBJ databases">
        <authorList>
            <person name="Magalhaes I.L.F."/>
            <person name="Oliveira U."/>
            <person name="Santos F.R."/>
            <person name="Vidigal T.H.D.A."/>
            <person name="Brescovit A.D."/>
            <person name="Santos A.J."/>
        </authorList>
    </citation>
    <scope>NUCLEOTIDE SEQUENCE</scope>
    <source>
        <tissue evidence="1">Shoot tissue taken approximately 20 cm above the soil surface</tissue>
    </source>
</reference>
<proteinExistence type="predicted"/>
<reference evidence="1" key="2">
    <citation type="journal article" date="2015" name="Data Brief">
        <title>Shoot transcriptome of the giant reed, Arundo donax.</title>
        <authorList>
            <person name="Barrero R.A."/>
            <person name="Guerrero F.D."/>
            <person name="Moolhuijzen P."/>
            <person name="Goolsby J.A."/>
            <person name="Tidwell J."/>
            <person name="Bellgard S.E."/>
            <person name="Bellgard M.I."/>
        </authorList>
    </citation>
    <scope>NUCLEOTIDE SEQUENCE</scope>
    <source>
        <tissue evidence="1">Shoot tissue taken approximately 20 cm above the soil surface</tissue>
    </source>
</reference>
<evidence type="ECO:0000313" key="1">
    <source>
        <dbReference type="EMBL" id="JAD42230.1"/>
    </source>
</evidence>